<reference evidence="1" key="1">
    <citation type="journal article" date="2021" name="Proc. Natl. Acad. Sci. U.S.A.">
        <title>A Catalog of Tens of Thousands of Viruses from Human Metagenomes Reveals Hidden Associations with Chronic Diseases.</title>
        <authorList>
            <person name="Tisza M.J."/>
            <person name="Buck C.B."/>
        </authorList>
    </citation>
    <scope>NUCLEOTIDE SEQUENCE</scope>
    <source>
        <strain evidence="1">Ctgsk7</strain>
    </source>
</reference>
<evidence type="ECO:0000313" key="1">
    <source>
        <dbReference type="EMBL" id="DAE11469.1"/>
    </source>
</evidence>
<protein>
    <submittedName>
        <fullName evidence="1">SH3-like domain protein</fullName>
    </submittedName>
</protein>
<sequence>MKDFLGQEIKVGDKIVVLESKKTSSWYESGEVIGLTDKMVKVRYPNPRYLYNNETIKCSDKLIVVNNIVSKVEEEKLQEAIDNHPVKLTMLVYDSYFESEIVHPGVKYFSLYDEKLKQIRVSVDLSVHPGQILNWKPGTKGFNLFLKVVDTGIYTLYNSKGECISEINGYVPNKLIPEKDGYGNYIDLHINDSGLITNWYENPSFEEFTFKTK</sequence>
<dbReference type="InterPro" id="IPR055629">
    <property type="entry name" value="DUF7205"/>
</dbReference>
<dbReference type="EMBL" id="BK015533">
    <property type="protein sequence ID" value="DAE11469.1"/>
    <property type="molecule type" value="Genomic_DNA"/>
</dbReference>
<name>A0A8S5PYI4_9CAUD</name>
<dbReference type="Pfam" id="PF23835">
    <property type="entry name" value="DUF7205"/>
    <property type="match status" value="1"/>
</dbReference>
<organism evidence="1">
    <name type="scientific">Myoviridae sp. ctgsk7</name>
    <dbReference type="NCBI Taxonomy" id="2825151"/>
    <lineage>
        <taxon>Viruses</taxon>
        <taxon>Duplodnaviria</taxon>
        <taxon>Heunggongvirae</taxon>
        <taxon>Uroviricota</taxon>
        <taxon>Caudoviricetes</taxon>
    </lineage>
</organism>
<proteinExistence type="predicted"/>
<accession>A0A8S5PYI4</accession>